<feature type="transmembrane region" description="Helical" evidence="1">
    <location>
        <begin position="85"/>
        <end position="103"/>
    </location>
</feature>
<sequence length="107" mass="12568">MRERLRSAARRAAENPVLRQSARSLKPTPNLWGILGVLFFFILPEVIGFWRGKAIAQWAHARMLQEPDFMGRKVYWILEKLFEDGGSWVNLGIGIALLVWIFYEWRH</sequence>
<keyword evidence="1" id="KW-1133">Transmembrane helix</keyword>
<dbReference type="AlphaFoldDB" id="E6X1T7"/>
<dbReference type="STRING" id="749222.Nitsa_0677"/>
<reference evidence="2 3" key="1">
    <citation type="journal article" date="2011" name="Stand. Genomic Sci.">
        <title>Complete genome sequence of Nitratifractor salsuginis type strain (E9I37-1).</title>
        <authorList>
            <person name="Anderson I."/>
            <person name="Sikorski J."/>
            <person name="Zeytun A."/>
            <person name="Nolan M."/>
            <person name="Lapidus A."/>
            <person name="Lucas S."/>
            <person name="Hammon N."/>
            <person name="Deshpande S."/>
            <person name="Cheng J.F."/>
            <person name="Tapia R."/>
            <person name="Han C."/>
            <person name="Goodwin L."/>
            <person name="Pitluck S."/>
            <person name="Liolios K."/>
            <person name="Pagani I."/>
            <person name="Ivanova N."/>
            <person name="Huntemann M."/>
            <person name="Mavromatis K."/>
            <person name="Ovchinikova G."/>
            <person name="Pati A."/>
            <person name="Chen A."/>
            <person name="Palaniappan K."/>
            <person name="Land M."/>
            <person name="Hauser L."/>
            <person name="Brambilla E.M."/>
            <person name="Ngatchou-Djao O.D."/>
            <person name="Rohde M."/>
            <person name="Tindall B.J."/>
            <person name="Goker M."/>
            <person name="Detter J.C."/>
            <person name="Woyke T."/>
            <person name="Bristow J."/>
            <person name="Eisen J.A."/>
            <person name="Markowitz V."/>
            <person name="Hugenholtz P."/>
            <person name="Klenk H.P."/>
            <person name="Kyrpides N.C."/>
        </authorList>
    </citation>
    <scope>NUCLEOTIDE SEQUENCE [LARGE SCALE GENOMIC DNA]</scope>
    <source>
        <strain evidence="3">DSM 16511 / JCM 12458 / E9I37-1</strain>
    </source>
</reference>
<organism evidence="2 3">
    <name type="scientific">Nitratifractor salsuginis (strain DSM 16511 / JCM 12458 / E9I37-1)</name>
    <dbReference type="NCBI Taxonomy" id="749222"/>
    <lineage>
        <taxon>Bacteria</taxon>
        <taxon>Pseudomonadati</taxon>
        <taxon>Campylobacterota</taxon>
        <taxon>Epsilonproteobacteria</taxon>
        <taxon>Campylobacterales</taxon>
        <taxon>Sulfurovaceae</taxon>
        <taxon>Nitratifractor</taxon>
    </lineage>
</organism>
<dbReference type="EMBL" id="CP002452">
    <property type="protein sequence ID" value="ADV45945.1"/>
    <property type="molecule type" value="Genomic_DNA"/>
</dbReference>
<proteinExistence type="predicted"/>
<keyword evidence="1" id="KW-0812">Transmembrane</keyword>
<evidence type="ECO:0000256" key="1">
    <source>
        <dbReference type="SAM" id="Phobius"/>
    </source>
</evidence>
<name>E6X1T7_NITSE</name>
<dbReference type="eggNOG" id="ENOG50319GA">
    <property type="taxonomic scope" value="Bacteria"/>
</dbReference>
<keyword evidence="3" id="KW-1185">Reference proteome</keyword>
<dbReference type="RefSeq" id="WP_013553639.1">
    <property type="nucleotide sequence ID" value="NC_014935.1"/>
</dbReference>
<dbReference type="KEGG" id="nsa:Nitsa_0677"/>
<dbReference type="HOGENOM" id="CLU_2071948_0_0_7"/>
<feature type="transmembrane region" description="Helical" evidence="1">
    <location>
        <begin position="31"/>
        <end position="50"/>
    </location>
</feature>
<evidence type="ECO:0000313" key="2">
    <source>
        <dbReference type="EMBL" id="ADV45945.1"/>
    </source>
</evidence>
<reference evidence="3" key="2">
    <citation type="submission" date="2011-01" db="EMBL/GenBank/DDBJ databases">
        <title>The complete genome of Nitratifractor salsuginis DSM 16511.</title>
        <authorList>
            <consortium name="US DOE Joint Genome Institute (JGI-PGF)"/>
            <person name="Lucas S."/>
            <person name="Copeland A."/>
            <person name="Lapidus A."/>
            <person name="Bruce D."/>
            <person name="Goodwin L."/>
            <person name="Pitluck S."/>
            <person name="Kyrpides N."/>
            <person name="Mavromatis K."/>
            <person name="Ivanova N."/>
            <person name="Mikhailova N."/>
            <person name="Zeytun A."/>
            <person name="Detter J.C."/>
            <person name="Tapia R."/>
            <person name="Han C."/>
            <person name="Land M."/>
            <person name="Hauser L."/>
            <person name="Markowitz V."/>
            <person name="Cheng J.-F."/>
            <person name="Hugenholtz P."/>
            <person name="Woyke T."/>
            <person name="Wu D."/>
            <person name="Tindall B."/>
            <person name="Schuetze A."/>
            <person name="Brambilla E."/>
            <person name="Klenk H.-P."/>
            <person name="Eisen J.A."/>
        </authorList>
    </citation>
    <scope>NUCLEOTIDE SEQUENCE [LARGE SCALE GENOMIC DNA]</scope>
    <source>
        <strain evidence="3">DSM 16511 / JCM 12458 / E9I37-1</strain>
    </source>
</reference>
<evidence type="ECO:0000313" key="3">
    <source>
        <dbReference type="Proteomes" id="UP000008633"/>
    </source>
</evidence>
<dbReference type="Proteomes" id="UP000008633">
    <property type="component" value="Chromosome"/>
</dbReference>
<keyword evidence="1" id="KW-0472">Membrane</keyword>
<protein>
    <submittedName>
        <fullName evidence="2">Uncharacterized protein</fullName>
    </submittedName>
</protein>
<gene>
    <name evidence="2" type="ordered locus">Nitsa_0677</name>
</gene>
<accession>E6X1T7</accession>